<feature type="compositionally biased region" description="Low complexity" evidence="1">
    <location>
        <begin position="154"/>
        <end position="167"/>
    </location>
</feature>
<feature type="compositionally biased region" description="Low complexity" evidence="1">
    <location>
        <begin position="209"/>
        <end position="218"/>
    </location>
</feature>
<feature type="compositionally biased region" description="Polar residues" evidence="1">
    <location>
        <begin position="143"/>
        <end position="153"/>
    </location>
</feature>
<dbReference type="Proteomes" id="UP001150062">
    <property type="component" value="Unassembled WGS sequence"/>
</dbReference>
<organism evidence="2 3">
    <name type="scientific">Anaeramoeba flamelloides</name>
    <dbReference type="NCBI Taxonomy" id="1746091"/>
    <lineage>
        <taxon>Eukaryota</taxon>
        <taxon>Metamonada</taxon>
        <taxon>Anaeramoebidae</taxon>
        <taxon>Anaeramoeba</taxon>
    </lineage>
</organism>
<feature type="compositionally biased region" description="Basic residues" evidence="1">
    <location>
        <begin position="190"/>
        <end position="204"/>
    </location>
</feature>
<reference evidence="2" key="1">
    <citation type="submission" date="2022-08" db="EMBL/GenBank/DDBJ databases">
        <title>Novel sulfate-reducing endosymbionts in the free-living metamonad Anaeramoeba.</title>
        <authorList>
            <person name="Jerlstrom-Hultqvist J."/>
            <person name="Cepicka I."/>
            <person name="Gallot-Lavallee L."/>
            <person name="Salas-Leiva D."/>
            <person name="Curtis B.A."/>
            <person name="Zahonova K."/>
            <person name="Pipaliya S."/>
            <person name="Dacks J."/>
            <person name="Roger A.J."/>
        </authorList>
    </citation>
    <scope>NUCLEOTIDE SEQUENCE</scope>
    <source>
        <strain evidence="2">Schooner1</strain>
    </source>
</reference>
<comment type="caution">
    <text evidence="2">The sequence shown here is derived from an EMBL/GenBank/DDBJ whole genome shotgun (WGS) entry which is preliminary data.</text>
</comment>
<dbReference type="EMBL" id="JAOAOG010000242">
    <property type="protein sequence ID" value="KAJ6236948.1"/>
    <property type="molecule type" value="Genomic_DNA"/>
</dbReference>
<evidence type="ECO:0000313" key="2">
    <source>
        <dbReference type="EMBL" id="KAJ6236948.1"/>
    </source>
</evidence>
<feature type="region of interest" description="Disordered" evidence="1">
    <location>
        <begin position="126"/>
        <end position="167"/>
    </location>
</feature>
<gene>
    <name evidence="2" type="ORF">M0813_27693</name>
</gene>
<accession>A0ABQ8XWF0</accession>
<proteinExistence type="predicted"/>
<evidence type="ECO:0000313" key="3">
    <source>
        <dbReference type="Proteomes" id="UP001150062"/>
    </source>
</evidence>
<protein>
    <submittedName>
        <fullName evidence="2">Uncharacterized protein</fullName>
    </submittedName>
</protein>
<feature type="compositionally biased region" description="Basic residues" evidence="1">
    <location>
        <begin position="126"/>
        <end position="142"/>
    </location>
</feature>
<feature type="compositionally biased region" description="Low complexity" evidence="1">
    <location>
        <begin position="367"/>
        <end position="382"/>
    </location>
</feature>
<sequence length="480" mass="55825">MNQQQLLPTPMTKKFLDNKPKFNDQGSFRERLEFLIKWQPNGIHGLELEHLQSTPDDPNSASVPKPVLVRIKRECLTDLVKILDRPKKSIQRGLATFFRSTFGLHNVSNYNREWLIFGTRSDQELKKKRKTKKKKTALKGKRNLQNNKIKSQPNEGNTQNGNNKNVDVDANVNVNVNVDVDANVNAIGNKTKKRTGNGNGKRRKTDNNSGSGSRVGSISRKRHKNSQGKSKKKQEKAKNKIQTEDAILQEKQKPQIKKKKIKKKINLRTSKKIKTKLQIKKKTDPKLKIEKKNKKISKIPKKNERIHKINKLEIIKIPNYNLQKQKIRKRKRLFSNVELSNNEKPIKKSSQRKSDNSKKRNILKTRNQLQQGESENENLNELLKQDEPKANNTNEESDKDQEQSPEHYLNIDTIQNDETISMFNQQDLNSNIDEQANQESGLQEFVEGFFVVRDPFVFVEDSQFFWLQSQLETEQFLEFL</sequence>
<evidence type="ECO:0000256" key="1">
    <source>
        <dbReference type="SAM" id="MobiDB-lite"/>
    </source>
</evidence>
<feature type="region of interest" description="Disordered" evidence="1">
    <location>
        <begin position="336"/>
        <end position="406"/>
    </location>
</feature>
<name>A0ABQ8XWF0_9EUKA</name>
<feature type="region of interest" description="Disordered" evidence="1">
    <location>
        <begin position="183"/>
        <end position="246"/>
    </location>
</feature>
<keyword evidence="3" id="KW-1185">Reference proteome</keyword>
<feature type="compositionally biased region" description="Basic residues" evidence="1">
    <location>
        <begin position="219"/>
        <end position="235"/>
    </location>
</feature>
<feature type="compositionally biased region" description="Basic and acidic residues" evidence="1">
    <location>
        <begin position="236"/>
        <end position="246"/>
    </location>
</feature>